<feature type="transmembrane region" description="Helical" evidence="6">
    <location>
        <begin position="216"/>
        <end position="237"/>
    </location>
</feature>
<dbReference type="EMBL" id="CP106877">
    <property type="protein sequence ID" value="WAA13947.1"/>
    <property type="molecule type" value="Genomic_DNA"/>
</dbReference>
<evidence type="ECO:0000256" key="5">
    <source>
        <dbReference type="ARBA" id="ARBA00023136"/>
    </source>
</evidence>
<evidence type="ECO:0000256" key="4">
    <source>
        <dbReference type="ARBA" id="ARBA00022989"/>
    </source>
</evidence>
<dbReference type="InterPro" id="IPR000731">
    <property type="entry name" value="SSD"/>
</dbReference>
<dbReference type="Gene3D" id="1.20.1640.10">
    <property type="entry name" value="Multidrug efflux transporter AcrB transmembrane domain"/>
    <property type="match status" value="2"/>
</dbReference>
<feature type="transmembrane region" description="Helical" evidence="6">
    <location>
        <begin position="170"/>
        <end position="195"/>
    </location>
</feature>
<accession>A0A9E8M203</accession>
<keyword evidence="4 6" id="KW-1133">Transmembrane helix</keyword>
<feature type="transmembrane region" description="Helical" evidence="6">
    <location>
        <begin position="592"/>
        <end position="615"/>
    </location>
</feature>
<evidence type="ECO:0000256" key="3">
    <source>
        <dbReference type="ARBA" id="ARBA00022692"/>
    </source>
</evidence>
<keyword evidence="9" id="KW-1185">Reference proteome</keyword>
<feature type="transmembrane region" description="Helical" evidence="6">
    <location>
        <begin position="294"/>
        <end position="314"/>
    </location>
</feature>
<proteinExistence type="predicted"/>
<feature type="transmembrane region" description="Helical" evidence="6">
    <location>
        <begin position="560"/>
        <end position="580"/>
    </location>
</feature>
<dbReference type="PANTHER" id="PTHR33406">
    <property type="entry name" value="MEMBRANE PROTEIN MJ1562-RELATED"/>
    <property type="match status" value="1"/>
</dbReference>
<name>A0A9E8M203_9BACI</name>
<dbReference type="Proteomes" id="UP001164726">
    <property type="component" value="Chromosome"/>
</dbReference>
<dbReference type="PANTHER" id="PTHR33406:SF13">
    <property type="entry name" value="MEMBRANE PROTEIN YDFJ"/>
    <property type="match status" value="1"/>
</dbReference>
<evidence type="ECO:0000313" key="9">
    <source>
        <dbReference type="Proteomes" id="UP001164726"/>
    </source>
</evidence>
<protein>
    <submittedName>
        <fullName evidence="8">MMPL family transporter</fullName>
    </submittedName>
</protein>
<dbReference type="SUPFAM" id="SSF82866">
    <property type="entry name" value="Multidrug efflux transporter AcrB transmembrane domain"/>
    <property type="match status" value="2"/>
</dbReference>
<comment type="subcellular location">
    <subcellularLocation>
        <location evidence="1">Cell membrane</location>
        <topology evidence="1">Multi-pass membrane protein</topology>
    </subcellularLocation>
</comment>
<dbReference type="AlphaFoldDB" id="A0A9E8M203"/>
<dbReference type="KEGG" id="fhl:OE105_08665"/>
<feature type="domain" description="SSD" evidence="7">
    <location>
        <begin position="147"/>
        <end position="270"/>
    </location>
</feature>
<evidence type="ECO:0000256" key="6">
    <source>
        <dbReference type="SAM" id="Phobius"/>
    </source>
</evidence>
<feature type="transmembrane region" description="Helical" evidence="6">
    <location>
        <begin position="145"/>
        <end position="164"/>
    </location>
</feature>
<dbReference type="GO" id="GO:0005886">
    <property type="term" value="C:plasma membrane"/>
    <property type="evidence" value="ECO:0007669"/>
    <property type="project" value="UniProtKB-SubCell"/>
</dbReference>
<dbReference type="InterPro" id="IPR004869">
    <property type="entry name" value="MMPL_dom"/>
</dbReference>
<organism evidence="8 9">
    <name type="scientific">Fervidibacillus halotolerans</name>
    <dbReference type="NCBI Taxonomy" id="2980027"/>
    <lineage>
        <taxon>Bacteria</taxon>
        <taxon>Bacillati</taxon>
        <taxon>Bacillota</taxon>
        <taxon>Bacilli</taxon>
        <taxon>Bacillales</taxon>
        <taxon>Bacillaceae</taxon>
        <taxon>Fervidibacillus</taxon>
    </lineage>
</organism>
<feature type="transmembrane region" description="Helical" evidence="6">
    <location>
        <begin position="464"/>
        <end position="481"/>
    </location>
</feature>
<feature type="transmembrane region" description="Helical" evidence="6">
    <location>
        <begin position="514"/>
        <end position="539"/>
    </location>
</feature>
<evidence type="ECO:0000259" key="7">
    <source>
        <dbReference type="PROSITE" id="PS50156"/>
    </source>
</evidence>
<feature type="transmembrane region" description="Helical" evidence="6">
    <location>
        <begin position="488"/>
        <end position="508"/>
    </location>
</feature>
<keyword evidence="2" id="KW-1003">Cell membrane</keyword>
<dbReference type="Pfam" id="PF03176">
    <property type="entry name" value="MMPL"/>
    <property type="match status" value="2"/>
</dbReference>
<sequence length="632" mass="71664">MDIAEEQFKDPVPNAKVMIQDVSLVEAIHYKRQLEGIDGVSQVIWLDDVMDIKIPIEMADQNIVQSYYRDRNALISLRMEQGKEAKILDEIYDLIGEENAIVGEAVNTALSQKMAFQETMFATALIIPIIILILLLSTNSWIEPLFFLTAIGISILINLGTNVFTGEISFITQSVAPILQLAVSLDYAIFLLHSFSKYRRDESDPEKAMKLAMKDSFPAIIASASTTFFGFFALTFMDFKIGADLGLNLVKGIFFSFISVIFFLPAFTLTFYRWIDRTKHRTFIPDFHKLGKKVLTFGKPLSIFLLILIIPAFLAQSKTTFLYGINDQPEYTRAGRDQMEMEKIFGKQTPIVLLVAKGNIVKEEELVQKIEAFPYVTDVDAFVQTVSPVIPADFIDENIFKHYYSDHFTRMIIQTNTDVEGKETFSFLDDLKKTINTFYDDWYMLGESASLYDIKHTVERDNRVVNVLTVVTIGIVLLLTFRSISIPVILLITIQSAVWFNLAIPYLMNTSFVYLGYLLINTIQLAATVDYGILFTETYKKLRIKMSAKRAAIRTINEKIMAIFISTSILSTVGFILRLTSSNPIVSSVGLLIGRGALLSFTMVVFVLPTFLILFDRIIEKTTLKTTFYKES</sequence>
<gene>
    <name evidence="8" type="ORF">OE105_08665</name>
</gene>
<dbReference type="PROSITE" id="PS50156">
    <property type="entry name" value="SSD"/>
    <property type="match status" value="1"/>
</dbReference>
<dbReference type="RefSeq" id="WP_275422145.1">
    <property type="nucleotide sequence ID" value="NZ_CP106877.1"/>
</dbReference>
<evidence type="ECO:0000313" key="8">
    <source>
        <dbReference type="EMBL" id="WAA13947.1"/>
    </source>
</evidence>
<keyword evidence="3 6" id="KW-0812">Transmembrane</keyword>
<reference evidence="8" key="1">
    <citation type="submission" date="2022-09" db="EMBL/GenBank/DDBJ databases">
        <title>Complete Genomes of Fervidibacillus albus and Fervidibacillus halotolerans isolated from tidal flat sediments.</title>
        <authorList>
            <person name="Kwon K.K."/>
            <person name="Yang S.-H."/>
            <person name="Park M.J."/>
            <person name="Oh H.-M."/>
        </authorList>
    </citation>
    <scope>NUCLEOTIDE SEQUENCE</scope>
    <source>
        <strain evidence="8">MEBiC13594</strain>
    </source>
</reference>
<dbReference type="InterPro" id="IPR050545">
    <property type="entry name" value="Mycobact_MmpL"/>
</dbReference>
<keyword evidence="5 6" id="KW-0472">Membrane</keyword>
<evidence type="ECO:0000256" key="2">
    <source>
        <dbReference type="ARBA" id="ARBA00022475"/>
    </source>
</evidence>
<feature type="transmembrane region" description="Helical" evidence="6">
    <location>
        <begin position="249"/>
        <end position="274"/>
    </location>
</feature>
<feature type="transmembrane region" description="Helical" evidence="6">
    <location>
        <begin position="120"/>
        <end position="138"/>
    </location>
</feature>
<evidence type="ECO:0000256" key="1">
    <source>
        <dbReference type="ARBA" id="ARBA00004651"/>
    </source>
</evidence>